<proteinExistence type="predicted"/>
<dbReference type="AlphaFoldDB" id="A0A4R6KDH0"/>
<dbReference type="RefSeq" id="WP_133802514.1">
    <property type="nucleotide sequence ID" value="NZ_SNWQ01000012.1"/>
</dbReference>
<dbReference type="EMBL" id="SNWQ01000012">
    <property type="protein sequence ID" value="TDO45905.1"/>
    <property type="molecule type" value="Genomic_DNA"/>
</dbReference>
<comment type="caution">
    <text evidence="1">The sequence shown here is derived from an EMBL/GenBank/DDBJ whole genome shotgun (WGS) entry which is preliminary data.</text>
</comment>
<reference evidence="1 2" key="1">
    <citation type="submission" date="2019-03" db="EMBL/GenBank/DDBJ databases">
        <title>Genomic Encyclopedia of Type Strains, Phase III (KMG-III): the genomes of soil and plant-associated and newly described type strains.</title>
        <authorList>
            <person name="Whitman W."/>
        </authorList>
    </citation>
    <scope>NUCLEOTIDE SEQUENCE [LARGE SCALE GENOMIC DNA]</scope>
    <source>
        <strain evidence="1 2">VKM Ac-2527</strain>
    </source>
</reference>
<protein>
    <submittedName>
        <fullName evidence="1">Uncharacterized protein</fullName>
    </submittedName>
</protein>
<dbReference type="Proteomes" id="UP000295388">
    <property type="component" value="Unassembled WGS sequence"/>
</dbReference>
<sequence length="179" mass="19378">MDRLGIDIGRVIIDGSAGGGDTSFFQGDTAAMLRTPAVSGAFETITRLVELFDGQAWLVSKCGPRVQQRSLDWLRHHRFFASTGIPEGNVRFSLRRPDKAIHCAELGITHFVDDKPDVHDALAGVVRHRYLFGPQSSARVPDGVVAAADWASVERLVRATRGTIGVAVAIPPEVGLVHE</sequence>
<accession>A0A4R6KDH0</accession>
<keyword evidence="2" id="KW-1185">Reference proteome</keyword>
<evidence type="ECO:0000313" key="1">
    <source>
        <dbReference type="EMBL" id="TDO45905.1"/>
    </source>
</evidence>
<name>A0A4R6KDH0_9ACTN</name>
<gene>
    <name evidence="1" type="ORF">EV643_112234</name>
</gene>
<evidence type="ECO:0000313" key="2">
    <source>
        <dbReference type="Proteomes" id="UP000295388"/>
    </source>
</evidence>
<organism evidence="1 2">
    <name type="scientific">Kribbella caucasensis</name>
    <dbReference type="NCBI Taxonomy" id="2512215"/>
    <lineage>
        <taxon>Bacteria</taxon>
        <taxon>Bacillati</taxon>
        <taxon>Actinomycetota</taxon>
        <taxon>Actinomycetes</taxon>
        <taxon>Propionibacteriales</taxon>
        <taxon>Kribbellaceae</taxon>
        <taxon>Kribbella</taxon>
    </lineage>
</organism>
<dbReference type="OrthoDB" id="3674144at2"/>